<sequence length="52" mass="6349">MCQWFLLTKQYCPNWKSKSSIAYIMFNRSILSCRLLLHQWILCSKCSNINFW</sequence>
<proteinExistence type="predicted"/>
<reference evidence="2" key="2">
    <citation type="submission" date="2016-11" db="UniProtKB">
        <authorList>
            <consortium name="WormBaseParasite"/>
        </authorList>
    </citation>
    <scope>IDENTIFICATION</scope>
</reference>
<organism evidence="1 2">
    <name type="scientific">Loa loa</name>
    <name type="common">Eye worm</name>
    <name type="synonym">Filaria loa</name>
    <dbReference type="NCBI Taxonomy" id="7209"/>
    <lineage>
        <taxon>Eukaryota</taxon>
        <taxon>Metazoa</taxon>
        <taxon>Ecdysozoa</taxon>
        <taxon>Nematoda</taxon>
        <taxon>Chromadorea</taxon>
        <taxon>Rhabditida</taxon>
        <taxon>Spirurina</taxon>
        <taxon>Spiruromorpha</taxon>
        <taxon>Filarioidea</taxon>
        <taxon>Onchocercidae</taxon>
        <taxon>Loa</taxon>
    </lineage>
</organism>
<reference evidence="1" key="1">
    <citation type="submission" date="2012-04" db="EMBL/GenBank/DDBJ databases">
        <title>The Genome Sequence of Loa loa.</title>
        <authorList>
            <consortium name="The Broad Institute Genome Sequencing Platform"/>
            <consortium name="Broad Institute Genome Sequencing Center for Infectious Disease"/>
            <person name="Nutman T.B."/>
            <person name="Fink D.L."/>
            <person name="Russ C."/>
            <person name="Young S."/>
            <person name="Zeng Q."/>
            <person name="Gargeya S."/>
            <person name="Alvarado L."/>
            <person name="Berlin A."/>
            <person name="Chapman S.B."/>
            <person name="Chen Z."/>
            <person name="Freedman E."/>
            <person name="Gellesch M."/>
            <person name="Goldberg J."/>
            <person name="Griggs A."/>
            <person name="Gujja S."/>
            <person name="Heilman E.R."/>
            <person name="Heiman D."/>
            <person name="Howarth C."/>
            <person name="Mehta T."/>
            <person name="Neiman D."/>
            <person name="Pearson M."/>
            <person name="Roberts A."/>
            <person name="Saif S."/>
            <person name="Shea T."/>
            <person name="Shenoy N."/>
            <person name="Sisk P."/>
            <person name="Stolte C."/>
            <person name="Sykes S."/>
            <person name="White J."/>
            <person name="Yandava C."/>
            <person name="Haas B."/>
            <person name="Henn M.R."/>
            <person name="Nusbaum C."/>
            <person name="Birren B."/>
        </authorList>
    </citation>
    <scope>NUCLEOTIDE SEQUENCE [LARGE SCALE GENOMIC DNA]</scope>
</reference>
<keyword evidence="1" id="KW-1185">Reference proteome</keyword>
<dbReference type="Proteomes" id="UP000095285">
    <property type="component" value="Unassembled WGS sequence"/>
</dbReference>
<protein>
    <submittedName>
        <fullName evidence="2">Uncharacterized protein</fullName>
    </submittedName>
</protein>
<name>A0A1I7W4B4_LOALO</name>
<dbReference type="WBParaSite" id="EN70_9507">
    <property type="protein sequence ID" value="EN70_9507"/>
    <property type="gene ID" value="EN70_9507"/>
</dbReference>
<dbReference type="AlphaFoldDB" id="A0A1I7W4B4"/>
<accession>A0A1I7W4B4</accession>
<evidence type="ECO:0000313" key="1">
    <source>
        <dbReference type="Proteomes" id="UP000095285"/>
    </source>
</evidence>
<evidence type="ECO:0000313" key="2">
    <source>
        <dbReference type="WBParaSite" id="EN70_9507"/>
    </source>
</evidence>